<proteinExistence type="predicted"/>
<sequence length="70" mass="7902">MLWSYVRVIDLNEKVACNVSIQSLSSGFDFREKSRCFVTPVGSLLCAILRNDDNGPEDTKGCWAVSRHEH</sequence>
<protein>
    <submittedName>
        <fullName evidence="1">Uncharacterized protein</fullName>
    </submittedName>
</protein>
<accession>A0A0C9SW27</accession>
<dbReference type="HOGENOM" id="CLU_2758505_0_0_1"/>
<dbReference type="AlphaFoldDB" id="A0A0C9SW27"/>
<evidence type="ECO:0000313" key="1">
    <source>
        <dbReference type="EMBL" id="KIJ13629.1"/>
    </source>
</evidence>
<dbReference type="EMBL" id="KN819350">
    <property type="protein sequence ID" value="KIJ13629.1"/>
    <property type="molecule type" value="Genomic_DNA"/>
</dbReference>
<reference evidence="2" key="2">
    <citation type="submission" date="2015-01" db="EMBL/GenBank/DDBJ databases">
        <title>Evolutionary Origins and Diversification of the Mycorrhizal Mutualists.</title>
        <authorList>
            <consortium name="DOE Joint Genome Institute"/>
            <consortium name="Mycorrhizal Genomics Consortium"/>
            <person name="Kohler A."/>
            <person name="Kuo A."/>
            <person name="Nagy L.G."/>
            <person name="Floudas D."/>
            <person name="Copeland A."/>
            <person name="Barry K.W."/>
            <person name="Cichocki N."/>
            <person name="Veneault-Fourrey C."/>
            <person name="LaButti K."/>
            <person name="Lindquist E.A."/>
            <person name="Lipzen A."/>
            <person name="Lundell T."/>
            <person name="Morin E."/>
            <person name="Murat C."/>
            <person name="Riley R."/>
            <person name="Ohm R."/>
            <person name="Sun H."/>
            <person name="Tunlid A."/>
            <person name="Henrissat B."/>
            <person name="Grigoriev I.V."/>
            <person name="Hibbett D.S."/>
            <person name="Martin F."/>
        </authorList>
    </citation>
    <scope>NUCLEOTIDE SEQUENCE [LARGE SCALE GENOMIC DNA]</scope>
    <source>
        <strain evidence="2">ATCC 200175</strain>
    </source>
</reference>
<organism evidence="1 2">
    <name type="scientific">Paxillus involutus ATCC 200175</name>
    <dbReference type="NCBI Taxonomy" id="664439"/>
    <lineage>
        <taxon>Eukaryota</taxon>
        <taxon>Fungi</taxon>
        <taxon>Dikarya</taxon>
        <taxon>Basidiomycota</taxon>
        <taxon>Agaricomycotina</taxon>
        <taxon>Agaricomycetes</taxon>
        <taxon>Agaricomycetidae</taxon>
        <taxon>Boletales</taxon>
        <taxon>Paxilineae</taxon>
        <taxon>Paxillaceae</taxon>
        <taxon>Paxillus</taxon>
    </lineage>
</organism>
<evidence type="ECO:0000313" key="2">
    <source>
        <dbReference type="Proteomes" id="UP000053647"/>
    </source>
</evidence>
<name>A0A0C9SW27_PAXIN</name>
<keyword evidence="2" id="KW-1185">Reference proteome</keyword>
<reference evidence="1 2" key="1">
    <citation type="submission" date="2014-06" db="EMBL/GenBank/DDBJ databases">
        <authorList>
            <consortium name="DOE Joint Genome Institute"/>
            <person name="Kuo A."/>
            <person name="Kohler A."/>
            <person name="Nagy L.G."/>
            <person name="Floudas D."/>
            <person name="Copeland A."/>
            <person name="Barry K.W."/>
            <person name="Cichocki N."/>
            <person name="Veneault-Fourrey C."/>
            <person name="LaButti K."/>
            <person name="Lindquist E.A."/>
            <person name="Lipzen A."/>
            <person name="Lundell T."/>
            <person name="Morin E."/>
            <person name="Murat C."/>
            <person name="Sun H."/>
            <person name="Tunlid A."/>
            <person name="Henrissat B."/>
            <person name="Grigoriev I.V."/>
            <person name="Hibbett D.S."/>
            <person name="Martin F."/>
            <person name="Nordberg H.P."/>
            <person name="Cantor M.N."/>
            <person name="Hua S.X."/>
        </authorList>
    </citation>
    <scope>NUCLEOTIDE SEQUENCE [LARGE SCALE GENOMIC DNA]</scope>
    <source>
        <strain evidence="1 2">ATCC 200175</strain>
    </source>
</reference>
<dbReference type="Proteomes" id="UP000053647">
    <property type="component" value="Unassembled WGS sequence"/>
</dbReference>
<gene>
    <name evidence="1" type="ORF">PAXINDRAFT_170337</name>
</gene>